<proteinExistence type="inferred from homology"/>
<dbReference type="GO" id="GO:0005737">
    <property type="term" value="C:cytoplasm"/>
    <property type="evidence" value="ECO:0007669"/>
    <property type="project" value="TreeGrafter"/>
</dbReference>
<organism evidence="10">
    <name type="scientific">Chlorella variabilis</name>
    <name type="common">Green alga</name>
    <dbReference type="NCBI Taxonomy" id="554065"/>
    <lineage>
        <taxon>Eukaryota</taxon>
        <taxon>Viridiplantae</taxon>
        <taxon>Chlorophyta</taxon>
        <taxon>core chlorophytes</taxon>
        <taxon>Trebouxiophyceae</taxon>
        <taxon>Chlorellales</taxon>
        <taxon>Chlorellaceae</taxon>
        <taxon>Chlorella clade</taxon>
        <taxon>Chlorella</taxon>
    </lineage>
</organism>
<gene>
    <name evidence="9" type="ORF">CHLNCDRAFT_141314</name>
</gene>
<feature type="modified residue" description="N6-(pyridoxal phosphate)lysine" evidence="6">
    <location>
        <position position="340"/>
    </location>
</feature>
<dbReference type="GO" id="GO:0030170">
    <property type="term" value="F:pyridoxal phosphate binding"/>
    <property type="evidence" value="ECO:0007669"/>
    <property type="project" value="InterPro"/>
</dbReference>
<dbReference type="InterPro" id="IPR015424">
    <property type="entry name" value="PyrdxlP-dep_Trfase"/>
</dbReference>
<dbReference type="InterPro" id="IPR021115">
    <property type="entry name" value="Pyridoxal-P_BS"/>
</dbReference>
<comment type="cofactor">
    <cofactor evidence="1 6 7">
        <name>pyridoxal 5'-phosphate</name>
        <dbReference type="ChEBI" id="CHEBI:597326"/>
    </cofactor>
</comment>
<evidence type="ECO:0000313" key="10">
    <source>
        <dbReference type="Proteomes" id="UP000008141"/>
    </source>
</evidence>
<keyword evidence="4 6" id="KW-0663">Pyridoxal phosphate</keyword>
<evidence type="ECO:0000256" key="1">
    <source>
        <dbReference type="ARBA" id="ARBA00001933"/>
    </source>
</evidence>
<evidence type="ECO:0008006" key="11">
    <source>
        <dbReference type="Google" id="ProtNLM"/>
    </source>
</evidence>
<dbReference type="OMA" id="ELADSWF"/>
<dbReference type="Pfam" id="PF00282">
    <property type="entry name" value="Pyridoxal_deC"/>
    <property type="match status" value="2"/>
</dbReference>
<dbReference type="Proteomes" id="UP000008141">
    <property type="component" value="Unassembled WGS sequence"/>
</dbReference>
<evidence type="ECO:0000313" key="9">
    <source>
        <dbReference type="EMBL" id="EFN51126.1"/>
    </source>
</evidence>
<dbReference type="InterPro" id="IPR015421">
    <property type="entry name" value="PyrdxlP-dep_Trfase_major"/>
</dbReference>
<feature type="compositionally biased region" description="Low complexity" evidence="8">
    <location>
        <begin position="439"/>
        <end position="448"/>
    </location>
</feature>
<dbReference type="FunCoup" id="E1ZSL4">
    <property type="interactions" value="76"/>
</dbReference>
<evidence type="ECO:0000256" key="2">
    <source>
        <dbReference type="ARBA" id="ARBA00009533"/>
    </source>
</evidence>
<dbReference type="InterPro" id="IPR015422">
    <property type="entry name" value="PyrdxlP-dep_Trfase_small"/>
</dbReference>
<accession>E1ZSL4</accession>
<protein>
    <recommendedName>
        <fullName evidence="11">Tyrosine decarboxylase</fullName>
    </recommendedName>
</protein>
<dbReference type="eggNOG" id="KOG0628">
    <property type="taxonomic scope" value="Eukaryota"/>
</dbReference>
<dbReference type="PRINTS" id="PR00800">
    <property type="entry name" value="YHDCRBOXLASE"/>
</dbReference>
<dbReference type="SUPFAM" id="SSF53383">
    <property type="entry name" value="PLP-dependent transferases"/>
    <property type="match status" value="2"/>
</dbReference>
<dbReference type="GO" id="GO:0016831">
    <property type="term" value="F:carboxy-lyase activity"/>
    <property type="evidence" value="ECO:0007669"/>
    <property type="project" value="UniProtKB-KW"/>
</dbReference>
<dbReference type="AlphaFoldDB" id="E1ZSL4"/>
<dbReference type="PANTHER" id="PTHR11999:SF70">
    <property type="entry name" value="MIP05841P"/>
    <property type="match status" value="1"/>
</dbReference>
<dbReference type="Gene3D" id="3.90.1150.10">
    <property type="entry name" value="Aspartate Aminotransferase, domain 1"/>
    <property type="match status" value="1"/>
</dbReference>
<dbReference type="PANTHER" id="PTHR11999">
    <property type="entry name" value="GROUP II PYRIDOXAL-5-PHOSPHATE DECARBOXYLASE"/>
    <property type="match status" value="1"/>
</dbReference>
<sequence>MLLYSAITTSLPGAEKQAGHRSSEPTSARARELTYTHPLGLDSWRKLGQGVVDFVADYYRYLHRTDTPVMSAAQPGFLRAVLPTAPPERGERLEAVLHDVRTHIIPGLSHWQSPRFFAYFPMNTRHVVASMLADILVSGFGVLAFQWLSSPACTELEQISLEWLAQLLDLPPCFRAAAPAAAAVLPGSASEAVLVALVAARARALEGRPPEDATRLVAYATDQTHSCLAKACLVTGVRHVRVLSTHAARQFAMEAAALEEAVRRDAAAGLLPCFVCATVGTTSSCAVDPVGEVAQVAARHGLWLNVDAAWAGAFAVLPDQRELYFGGLEGADSLDLNPHKGLLTGWECSALYVKDARWVKKALTPGVPEAYLQDKCGGTATSRGTDGSCAADSGGGGGGSGLAAGPAEGREEQQEEGKEDAAAGPGAGSSDGTSGSGSGSTAAAAGGPARLPAVPVDFKDLDVPLGHGRFRGLRLWFVLRLYGAEGLRRLMRHRLLLQDFLADMVLEDPRFELVLGAPPRFGLVCFRLRGSDAANAALLDSVNASGAAFMSHTTLAGRYVVRCAIGGTWTQGRHVEAAWRAVQRCATGVLQEAAGVADG</sequence>
<comment type="similarity">
    <text evidence="2 7">Belongs to the group II decarboxylase family.</text>
</comment>
<dbReference type="OrthoDB" id="639767at2759"/>
<dbReference type="STRING" id="554065.E1ZSL4"/>
<dbReference type="GO" id="GO:0019752">
    <property type="term" value="P:carboxylic acid metabolic process"/>
    <property type="evidence" value="ECO:0007669"/>
    <property type="project" value="InterPro"/>
</dbReference>
<evidence type="ECO:0000256" key="5">
    <source>
        <dbReference type="ARBA" id="ARBA00023239"/>
    </source>
</evidence>
<dbReference type="InParanoid" id="E1ZSL4"/>
<feature type="compositionally biased region" description="Gly residues" evidence="8">
    <location>
        <begin position="393"/>
        <end position="402"/>
    </location>
</feature>
<dbReference type="KEGG" id="cvr:CHLNCDRAFT_141314"/>
<dbReference type="RefSeq" id="XP_005843228.1">
    <property type="nucleotide sequence ID" value="XM_005843166.1"/>
</dbReference>
<dbReference type="InterPro" id="IPR002129">
    <property type="entry name" value="PyrdxlP-dep_de-COase"/>
</dbReference>
<dbReference type="GeneID" id="17350602"/>
<feature type="region of interest" description="Disordered" evidence="8">
    <location>
        <begin position="382"/>
        <end position="448"/>
    </location>
</feature>
<dbReference type="GO" id="GO:0006520">
    <property type="term" value="P:amino acid metabolic process"/>
    <property type="evidence" value="ECO:0007669"/>
    <property type="project" value="InterPro"/>
</dbReference>
<evidence type="ECO:0000256" key="8">
    <source>
        <dbReference type="SAM" id="MobiDB-lite"/>
    </source>
</evidence>
<keyword evidence="3" id="KW-0210">Decarboxylase</keyword>
<reference evidence="9 10" key="1">
    <citation type="journal article" date="2010" name="Plant Cell">
        <title>The Chlorella variabilis NC64A genome reveals adaptation to photosymbiosis, coevolution with viruses, and cryptic sex.</title>
        <authorList>
            <person name="Blanc G."/>
            <person name="Duncan G."/>
            <person name="Agarkova I."/>
            <person name="Borodovsky M."/>
            <person name="Gurnon J."/>
            <person name="Kuo A."/>
            <person name="Lindquist E."/>
            <person name="Lucas S."/>
            <person name="Pangilinan J."/>
            <person name="Polle J."/>
            <person name="Salamov A."/>
            <person name="Terry A."/>
            <person name="Yamada T."/>
            <person name="Dunigan D.D."/>
            <person name="Grigoriev I.V."/>
            <person name="Claverie J.M."/>
            <person name="Van Etten J.L."/>
        </authorList>
    </citation>
    <scope>NUCLEOTIDE SEQUENCE [LARGE SCALE GENOMIC DNA]</scope>
    <source>
        <strain evidence="9 10">NC64A</strain>
    </source>
</reference>
<feature type="compositionally biased region" description="Basic and acidic residues" evidence="8">
    <location>
        <begin position="408"/>
        <end position="421"/>
    </location>
</feature>
<dbReference type="Gene3D" id="3.40.640.10">
    <property type="entry name" value="Type I PLP-dependent aspartate aminotransferase-like (Major domain)"/>
    <property type="match status" value="1"/>
</dbReference>
<name>E1ZSL4_CHLVA</name>
<dbReference type="Gene3D" id="1.20.1340.10">
    <property type="entry name" value="dopa decarboxylase, N-terminal domain"/>
    <property type="match status" value="1"/>
</dbReference>
<feature type="compositionally biased region" description="Gly residues" evidence="8">
    <location>
        <begin position="425"/>
        <end position="438"/>
    </location>
</feature>
<evidence type="ECO:0000256" key="6">
    <source>
        <dbReference type="PIRSR" id="PIRSR602129-50"/>
    </source>
</evidence>
<keyword evidence="10" id="KW-1185">Reference proteome</keyword>
<dbReference type="PROSITE" id="PS00392">
    <property type="entry name" value="DDC_GAD_HDC_YDC"/>
    <property type="match status" value="1"/>
</dbReference>
<dbReference type="InterPro" id="IPR010977">
    <property type="entry name" value="Aromatic_deC"/>
</dbReference>
<evidence type="ECO:0000256" key="7">
    <source>
        <dbReference type="RuleBase" id="RU000382"/>
    </source>
</evidence>
<dbReference type="EMBL" id="GL433867">
    <property type="protein sequence ID" value="EFN51126.1"/>
    <property type="molecule type" value="Genomic_DNA"/>
</dbReference>
<evidence type="ECO:0000256" key="4">
    <source>
        <dbReference type="ARBA" id="ARBA00022898"/>
    </source>
</evidence>
<keyword evidence="5 7" id="KW-0456">Lyase</keyword>
<evidence type="ECO:0000256" key="3">
    <source>
        <dbReference type="ARBA" id="ARBA00022793"/>
    </source>
</evidence>